<evidence type="ECO:0000313" key="1">
    <source>
        <dbReference type="EMBL" id="CAF0731032.1"/>
    </source>
</evidence>
<protein>
    <submittedName>
        <fullName evidence="1">Uncharacterized protein</fullName>
    </submittedName>
</protein>
<dbReference type="Proteomes" id="UP000663879">
    <property type="component" value="Unassembled WGS sequence"/>
</dbReference>
<reference evidence="1" key="1">
    <citation type="submission" date="2021-02" db="EMBL/GenBank/DDBJ databases">
        <authorList>
            <person name="Nowell W R."/>
        </authorList>
    </citation>
    <scope>NUCLEOTIDE SEQUENCE</scope>
    <source>
        <strain evidence="1">Ploen Becks lab</strain>
    </source>
</reference>
<comment type="caution">
    <text evidence="1">The sequence shown here is derived from an EMBL/GenBank/DDBJ whole genome shotgun (WGS) entry which is preliminary data.</text>
</comment>
<dbReference type="EMBL" id="CAJNOC010000233">
    <property type="protein sequence ID" value="CAF0731032.1"/>
    <property type="molecule type" value="Genomic_DNA"/>
</dbReference>
<organism evidence="1 2">
    <name type="scientific">Brachionus calyciflorus</name>
    <dbReference type="NCBI Taxonomy" id="104777"/>
    <lineage>
        <taxon>Eukaryota</taxon>
        <taxon>Metazoa</taxon>
        <taxon>Spiralia</taxon>
        <taxon>Gnathifera</taxon>
        <taxon>Rotifera</taxon>
        <taxon>Eurotatoria</taxon>
        <taxon>Monogononta</taxon>
        <taxon>Pseudotrocha</taxon>
        <taxon>Ploima</taxon>
        <taxon>Brachionidae</taxon>
        <taxon>Brachionus</taxon>
    </lineage>
</organism>
<dbReference type="AlphaFoldDB" id="A0A813MXI2"/>
<evidence type="ECO:0000313" key="2">
    <source>
        <dbReference type="Proteomes" id="UP000663879"/>
    </source>
</evidence>
<accession>A0A813MXI2</accession>
<name>A0A813MXI2_9BILA</name>
<sequence>MDLVKIYEDLFEKNEIPNSEDNWQIGELKDFSMESINKFGRAVIHNGKLYIAYSINPLIAFICSMTSSALVKNLNLVSKKEFTAGCKCQVNICNAFGVGFIHSKLPDKMIRTDSTKCRPIVLKCAFSNESLAILLKECVVLINEFTRNSYSMGFKIDYNPNRFKAYFFVFERAKEPNEEKIKILDSLIKENRSHMIINEYTNYELEYFEEYFHKNDMSYFGVKISFKKEINEENLNENIEFYLEKNKIDPDERGYAKIKLLKEDLIRIYKLWKKIWKQKI</sequence>
<keyword evidence="2" id="KW-1185">Reference proteome</keyword>
<gene>
    <name evidence="1" type="ORF">OXX778_LOCUS2843</name>
</gene>
<proteinExistence type="predicted"/>